<feature type="region of interest" description="Disordered" evidence="5">
    <location>
        <begin position="392"/>
        <end position="643"/>
    </location>
</feature>
<accession>A0A8C4SJJ9</accession>
<keyword evidence="8" id="KW-1185">Reference proteome</keyword>
<evidence type="ECO:0000256" key="1">
    <source>
        <dbReference type="ARBA" id="ARBA00004123"/>
    </source>
</evidence>
<feature type="region of interest" description="Disordered" evidence="5">
    <location>
        <begin position="710"/>
        <end position="748"/>
    </location>
</feature>
<feature type="compositionally biased region" description="Low complexity" evidence="5">
    <location>
        <begin position="873"/>
        <end position="901"/>
    </location>
</feature>
<evidence type="ECO:0000256" key="3">
    <source>
        <dbReference type="ARBA" id="ARBA00022553"/>
    </source>
</evidence>
<comment type="subcellular location">
    <subcellularLocation>
        <location evidence="1">Nucleus</location>
    </subcellularLocation>
</comment>
<sequence length="984" mass="108006">MSFIFLHIRLHHCNRPSHNFAFKKEWERRTQEVQQDEDLFSSGFNLFGEPYKTNKGDALANRVQNTLGNYDEMKDFLSNHSSQSHLVGIPKNSVPQTPVDKAEQQSFFPDGPRNRLAPSHQGVGHVSTEWSRGSHSSSTGQSSQTAGQQCSRAKHTNSAHEAPQSRYDELFTSQADLHKGDSSPASTSSRSRRHGHSSKSAAGDITYKESNHSKSPTETDFSSHGSSSPVPSTSLICGSLSAPNFPPGLHSKPSTVQQKPTAYVRPMDGQDQVPNDSPELKAPVEIGDTCSNPNFGGLLEGKPSTANTKSKLPKLTLPQSGEVSLSSDSSCVEEILREMTHSWPPPLTAIHTPGKAEQSKFPLPSKVGLCIVLQDQSVLSVWCNQTAFITGPQTRRAESGPSSGASGSSSESESSSESDSDSESSSSDSECNEGSRSATPEPEPTSTNKWQLDKWLNKVNPHNKTLISSQTDGHSLSGTQEDTQQTENQGQSKGKPNLVLSQPESKERALLSPIREKAKPRAGQKTPEGKIAKLKSPVQVELAPPRRSTGKKQPKKVERAASVEEYNWPKPNNPSSTPKEKETPPEPPKARTKGGSGKTAPRKEPRSNAAGPPLDKKKHRGASKIVPKSKEFIETESSSSDNSLILNSLNSACRTSVDPINSDLLEDHLFSPIPIVQNELLSPLREYEEIKSLWVKIELSFLSRIPGQDLPEPTPIKIESQDCSTKHRRQSPVSTVTERSSSKSKRKHKAKAKALKHKADALLEKFGKAVNYTDGALSFIECGNAMERDPLEAKSPFTMYSETVELIRYALRLKNFTGQSATVAERKLAALCYRCLSLLYLRMFKLKKDHAMKYSRTLMEYFKVCLSSQKKNSTPSPMSLSPSPVSSVGSATAGSSSSSSSCSGSIAIPQRIHHMAASHVNITNNILRSYEHWDTADKLCRESQEFFRELDSVLEPLTLHSSMTSLVHYVRQGLHWLRIEAHLL</sequence>
<keyword evidence="4" id="KW-0539">Nucleus</keyword>
<dbReference type="GO" id="GO:0016607">
    <property type="term" value="C:nuclear speck"/>
    <property type="evidence" value="ECO:0007669"/>
    <property type="project" value="TreeGrafter"/>
</dbReference>
<organism evidence="7 8">
    <name type="scientific">Erpetoichthys calabaricus</name>
    <name type="common">Rope fish</name>
    <name type="synonym">Calamoichthys calabaricus</name>
    <dbReference type="NCBI Taxonomy" id="27687"/>
    <lineage>
        <taxon>Eukaryota</taxon>
        <taxon>Metazoa</taxon>
        <taxon>Chordata</taxon>
        <taxon>Craniata</taxon>
        <taxon>Vertebrata</taxon>
        <taxon>Euteleostomi</taxon>
        <taxon>Actinopterygii</taxon>
        <taxon>Polypteriformes</taxon>
        <taxon>Polypteridae</taxon>
        <taxon>Erpetoichthys</taxon>
    </lineage>
</organism>
<evidence type="ECO:0000256" key="2">
    <source>
        <dbReference type="ARBA" id="ARBA00007354"/>
    </source>
</evidence>
<gene>
    <name evidence="7" type="primary">AFF2</name>
</gene>
<feature type="region of interest" description="Disordered" evidence="5">
    <location>
        <begin position="872"/>
        <end position="901"/>
    </location>
</feature>
<dbReference type="Ensembl" id="ENSECRT00000017535.1">
    <property type="protein sequence ID" value="ENSECRP00000017206.1"/>
    <property type="gene ID" value="ENSECRG00000011455.1"/>
</dbReference>
<dbReference type="Pfam" id="PF05110">
    <property type="entry name" value="AF-4"/>
    <property type="match status" value="2"/>
</dbReference>
<dbReference type="Proteomes" id="UP000694620">
    <property type="component" value="Chromosome 12"/>
</dbReference>
<dbReference type="GO" id="GO:0043484">
    <property type="term" value="P:regulation of RNA splicing"/>
    <property type="evidence" value="ECO:0007669"/>
    <property type="project" value="TreeGrafter"/>
</dbReference>
<dbReference type="GeneTree" id="ENSGT00950000182974"/>
<reference evidence="7" key="1">
    <citation type="submission" date="2021-06" db="EMBL/GenBank/DDBJ databases">
        <authorList>
            <consortium name="Wellcome Sanger Institute Data Sharing"/>
        </authorList>
    </citation>
    <scope>NUCLEOTIDE SEQUENCE [LARGE SCALE GENOMIC DNA]</scope>
</reference>
<feature type="compositionally biased region" description="Low complexity" evidence="5">
    <location>
        <begin position="222"/>
        <end position="234"/>
    </location>
</feature>
<name>A0A8C4SJJ9_ERPCA</name>
<feature type="compositionally biased region" description="Basic and acidic residues" evidence="5">
    <location>
        <begin position="206"/>
        <end position="217"/>
    </location>
</feature>
<evidence type="ECO:0000259" key="6">
    <source>
        <dbReference type="Pfam" id="PF18876"/>
    </source>
</evidence>
<feature type="compositionally biased region" description="Basic and acidic residues" evidence="5">
    <location>
        <begin position="504"/>
        <end position="519"/>
    </location>
</feature>
<dbReference type="Gene3D" id="6.10.250.2670">
    <property type="match status" value="1"/>
</dbReference>
<feature type="compositionally biased region" description="Polar residues" evidence="5">
    <location>
        <begin position="460"/>
        <end position="503"/>
    </location>
</feature>
<protein>
    <submittedName>
        <fullName evidence="7">ALF transcription elongation factor 2</fullName>
    </submittedName>
</protein>
<evidence type="ECO:0000256" key="5">
    <source>
        <dbReference type="SAM" id="MobiDB-lite"/>
    </source>
</evidence>
<dbReference type="Pfam" id="PF18875">
    <property type="entry name" value="AF4_int"/>
    <property type="match status" value="1"/>
</dbReference>
<dbReference type="PANTHER" id="PTHR10528">
    <property type="entry name" value="AF4/FMR2 FAMILY MEMBER"/>
    <property type="match status" value="1"/>
</dbReference>
<dbReference type="AlphaFoldDB" id="A0A8C4SJJ9"/>
<proteinExistence type="inferred from homology"/>
<dbReference type="InterPro" id="IPR043640">
    <property type="entry name" value="AF4/FMR2_CHD"/>
</dbReference>
<dbReference type="GO" id="GO:0002151">
    <property type="term" value="F:G-quadruplex RNA binding"/>
    <property type="evidence" value="ECO:0007669"/>
    <property type="project" value="TreeGrafter"/>
</dbReference>
<evidence type="ECO:0000313" key="7">
    <source>
        <dbReference type="Ensembl" id="ENSECRP00000017206.1"/>
    </source>
</evidence>
<reference evidence="7" key="2">
    <citation type="submission" date="2025-08" db="UniProtKB">
        <authorList>
            <consortium name="Ensembl"/>
        </authorList>
    </citation>
    <scope>IDENTIFICATION</scope>
</reference>
<evidence type="ECO:0000313" key="8">
    <source>
        <dbReference type="Proteomes" id="UP000694620"/>
    </source>
</evidence>
<feature type="region of interest" description="Disordered" evidence="5">
    <location>
        <begin position="82"/>
        <end position="164"/>
    </location>
</feature>
<comment type="similarity">
    <text evidence="2">Belongs to the AF4 family.</text>
</comment>
<reference evidence="7" key="3">
    <citation type="submission" date="2025-09" db="UniProtKB">
        <authorList>
            <consortium name="Ensembl"/>
        </authorList>
    </citation>
    <scope>IDENTIFICATION</scope>
</reference>
<dbReference type="Pfam" id="PF18876">
    <property type="entry name" value="AFF4_CHD"/>
    <property type="match status" value="1"/>
</dbReference>
<feature type="region of interest" description="Disordered" evidence="5">
    <location>
        <begin position="176"/>
        <end position="259"/>
    </location>
</feature>
<feature type="domain" description="AF4/FMR2 C-terminal homology" evidence="6">
    <location>
        <begin position="743"/>
        <end position="983"/>
    </location>
</feature>
<dbReference type="InterPro" id="IPR007797">
    <property type="entry name" value="AF4/FMR2"/>
</dbReference>
<keyword evidence="3" id="KW-0597">Phosphoprotein</keyword>
<dbReference type="PANTHER" id="PTHR10528:SF18">
    <property type="entry name" value="AF4_FMR2 FAMILY MEMBER 2"/>
    <property type="match status" value="1"/>
</dbReference>
<feature type="compositionally biased region" description="Low complexity" evidence="5">
    <location>
        <begin position="399"/>
        <end position="413"/>
    </location>
</feature>
<dbReference type="InterPro" id="IPR043639">
    <property type="entry name" value="AF4_int"/>
</dbReference>
<feature type="compositionally biased region" description="Low complexity" evidence="5">
    <location>
        <begin position="127"/>
        <end position="151"/>
    </location>
</feature>
<evidence type="ECO:0000256" key="4">
    <source>
        <dbReference type="ARBA" id="ARBA00023242"/>
    </source>
</evidence>
<feature type="compositionally biased region" description="Low complexity" evidence="5">
    <location>
        <begin position="423"/>
        <end position="437"/>
    </location>
</feature>